<organism evidence="15 16">
    <name type="scientific">Blastocystis sp. subtype 1 (strain ATCC 50177 / NandII)</name>
    <dbReference type="NCBI Taxonomy" id="478820"/>
    <lineage>
        <taxon>Eukaryota</taxon>
        <taxon>Sar</taxon>
        <taxon>Stramenopiles</taxon>
        <taxon>Bigyra</taxon>
        <taxon>Opalozoa</taxon>
        <taxon>Opalinata</taxon>
        <taxon>Blastocystidae</taxon>
        <taxon>Blastocystis</taxon>
    </lineage>
</organism>
<dbReference type="InterPro" id="IPR004364">
    <property type="entry name" value="Aa-tRNA-synt_II"/>
</dbReference>
<comment type="subcellular location">
    <subcellularLocation>
        <location evidence="1">Cytoplasm</location>
    </subcellularLocation>
</comment>
<dbReference type="InterPro" id="IPR018149">
    <property type="entry name" value="Lys-tRNA-synth_II_C"/>
</dbReference>
<dbReference type="AlphaFoldDB" id="A0A196SF91"/>
<keyword evidence="9" id="KW-0030">Aminoacyl-tRNA synthetase</keyword>
<accession>A0A196SF91</accession>
<evidence type="ECO:0000256" key="9">
    <source>
        <dbReference type="ARBA" id="ARBA00023146"/>
    </source>
</evidence>
<dbReference type="STRING" id="478820.A0A196SF91"/>
<comment type="caution">
    <text evidence="15">The sequence shown here is derived from an EMBL/GenBank/DDBJ whole genome shotgun (WGS) entry which is preliminary data.</text>
</comment>
<dbReference type="NCBIfam" id="TIGR00499">
    <property type="entry name" value="lysS_bact"/>
    <property type="match status" value="1"/>
</dbReference>
<dbReference type="InterPro" id="IPR002313">
    <property type="entry name" value="Lys-tRNA-ligase_II"/>
</dbReference>
<evidence type="ECO:0000256" key="10">
    <source>
        <dbReference type="ARBA" id="ARBA00030563"/>
    </source>
</evidence>
<evidence type="ECO:0000256" key="2">
    <source>
        <dbReference type="ARBA" id="ARBA00008226"/>
    </source>
</evidence>
<evidence type="ECO:0000256" key="7">
    <source>
        <dbReference type="ARBA" id="ARBA00022840"/>
    </source>
</evidence>
<dbReference type="Gene3D" id="2.40.50.140">
    <property type="entry name" value="Nucleic acid-binding proteins"/>
    <property type="match status" value="1"/>
</dbReference>
<dbReference type="Pfam" id="PF00152">
    <property type="entry name" value="tRNA-synt_2"/>
    <property type="match status" value="1"/>
</dbReference>
<dbReference type="PIRSF" id="PIRSF039101">
    <property type="entry name" value="LysRS2"/>
    <property type="match status" value="1"/>
</dbReference>
<evidence type="ECO:0000256" key="11">
    <source>
        <dbReference type="ARBA" id="ARBA00048573"/>
    </source>
</evidence>
<dbReference type="EC" id="6.1.1.6" evidence="3 12"/>
<dbReference type="PANTHER" id="PTHR42918:SF9">
    <property type="entry name" value="LYSINE--TRNA LIGASE"/>
    <property type="match status" value="1"/>
</dbReference>
<dbReference type="InterPro" id="IPR006195">
    <property type="entry name" value="aa-tRNA-synth_II"/>
</dbReference>
<dbReference type="GO" id="GO:0004824">
    <property type="term" value="F:lysine-tRNA ligase activity"/>
    <property type="evidence" value="ECO:0007669"/>
    <property type="project" value="UniProtKB-EC"/>
</dbReference>
<keyword evidence="6" id="KW-0547">Nucleotide-binding</keyword>
<comment type="catalytic activity">
    <reaction evidence="11 12">
        <text>tRNA(Lys) + L-lysine + ATP = L-lysyl-tRNA(Lys) + AMP + diphosphate</text>
        <dbReference type="Rhea" id="RHEA:20792"/>
        <dbReference type="Rhea" id="RHEA-COMP:9696"/>
        <dbReference type="Rhea" id="RHEA-COMP:9697"/>
        <dbReference type="ChEBI" id="CHEBI:30616"/>
        <dbReference type="ChEBI" id="CHEBI:32551"/>
        <dbReference type="ChEBI" id="CHEBI:33019"/>
        <dbReference type="ChEBI" id="CHEBI:78442"/>
        <dbReference type="ChEBI" id="CHEBI:78529"/>
        <dbReference type="ChEBI" id="CHEBI:456215"/>
        <dbReference type="EC" id="6.1.1.6"/>
    </reaction>
</comment>
<evidence type="ECO:0000256" key="12">
    <source>
        <dbReference type="RuleBase" id="RU003748"/>
    </source>
</evidence>
<dbReference type="Proteomes" id="UP000078348">
    <property type="component" value="Unassembled WGS sequence"/>
</dbReference>
<evidence type="ECO:0000256" key="13">
    <source>
        <dbReference type="SAM" id="MobiDB-lite"/>
    </source>
</evidence>
<dbReference type="FunFam" id="2.40.50.140:FF:000050">
    <property type="entry name" value="Lysine--tRNA ligase"/>
    <property type="match status" value="1"/>
</dbReference>
<evidence type="ECO:0000256" key="1">
    <source>
        <dbReference type="ARBA" id="ARBA00004496"/>
    </source>
</evidence>
<evidence type="ECO:0000256" key="8">
    <source>
        <dbReference type="ARBA" id="ARBA00022917"/>
    </source>
</evidence>
<evidence type="ECO:0000256" key="6">
    <source>
        <dbReference type="ARBA" id="ARBA00022741"/>
    </source>
</evidence>
<sequence>MDPAVEQTAAPAPGEEKLSKNELKRRQKMLKKEAEKAAKEAAKAAKQAANPKPAEEKKEDEEDVDPTKYFENRLATVVKAEESGNTFYPHKFEVQYSIPEFIEKFSHCKDGEHFENEVCTVAGRVILKRASGKKLFFYTLQGDGKQIQVMASEANYEEGPEAFQAIFQTVRRGDIIGIRGFAGRSKRGELSIFPQFIKLLSPCLHMLPKPYIGLTNPETRYRKRYLDLIMNPDVRNKFIIRNQVIKGIRSYLDKLGFLEVETPMMNMQAGGATAKPFITHHNDLNLDLYMRIAPELYLKELVIGGIDRVYELGRQFRNESIDMTHNPEFTTCEFYMAYADIYDVMKMTEDMVSGLVKDITGGYKITYHPNGPEQPGVEIDFQPPWPRYSYIEELEKQGGFKVPMPLESDECHAFLEAKCKELDIEVTPPHTTPRLLDKLVEHFVERLCLNPSFICDQPAICSPLAKYHRSKPGMCERFELFVNYTELANAYTELNNPIVQRERFMQQAKDKSNGDEEAQCLDEDFCVAMEHGLPPTGGWGLGVDRLTMFLTDSNNIKEVLLFPAMKPVDDNKPEASA</sequence>
<dbReference type="Pfam" id="PF01336">
    <property type="entry name" value="tRNA_anti-codon"/>
    <property type="match status" value="1"/>
</dbReference>
<comment type="similarity">
    <text evidence="2">Belongs to the class-II aminoacyl-tRNA synthetase family.</text>
</comment>
<dbReference type="CDD" id="cd00775">
    <property type="entry name" value="LysRS_core"/>
    <property type="match status" value="1"/>
</dbReference>
<dbReference type="HAMAP" id="MF_00252">
    <property type="entry name" value="Lys_tRNA_synth_class2"/>
    <property type="match status" value="1"/>
</dbReference>
<dbReference type="EMBL" id="LXWW01000191">
    <property type="protein sequence ID" value="OAO14996.1"/>
    <property type="molecule type" value="Genomic_DNA"/>
</dbReference>
<dbReference type="OrthoDB" id="21243at2759"/>
<dbReference type="GO" id="GO:0000049">
    <property type="term" value="F:tRNA binding"/>
    <property type="evidence" value="ECO:0007669"/>
    <property type="project" value="TreeGrafter"/>
</dbReference>
<feature type="compositionally biased region" description="Basic and acidic residues" evidence="13">
    <location>
        <begin position="14"/>
        <end position="43"/>
    </location>
</feature>
<evidence type="ECO:0000256" key="5">
    <source>
        <dbReference type="ARBA" id="ARBA00022598"/>
    </source>
</evidence>
<dbReference type="GO" id="GO:0005829">
    <property type="term" value="C:cytosol"/>
    <property type="evidence" value="ECO:0007669"/>
    <property type="project" value="TreeGrafter"/>
</dbReference>
<keyword evidence="4" id="KW-0963">Cytoplasm</keyword>
<evidence type="ECO:0000259" key="14">
    <source>
        <dbReference type="PROSITE" id="PS50862"/>
    </source>
</evidence>
<keyword evidence="8" id="KW-0648">Protein biosynthesis</keyword>
<dbReference type="FunFam" id="3.30.930.10:FF:000238">
    <property type="entry name" value="Lysine--tRNA ligase"/>
    <property type="match status" value="1"/>
</dbReference>
<dbReference type="PROSITE" id="PS50862">
    <property type="entry name" value="AA_TRNA_LIGASE_II"/>
    <property type="match status" value="1"/>
</dbReference>
<name>A0A196SF91_BLAHN</name>
<keyword evidence="16" id="KW-1185">Reference proteome</keyword>
<reference evidence="15 16" key="1">
    <citation type="submission" date="2016-05" db="EMBL/GenBank/DDBJ databases">
        <title>Nuclear genome of Blastocystis sp. subtype 1 NandII.</title>
        <authorList>
            <person name="Gentekaki E."/>
            <person name="Curtis B."/>
            <person name="Stairs C."/>
            <person name="Eme L."/>
            <person name="Herman E."/>
            <person name="Klimes V."/>
            <person name="Arias M.C."/>
            <person name="Elias M."/>
            <person name="Hilliou F."/>
            <person name="Klute M."/>
            <person name="Malik S.-B."/>
            <person name="Pightling A."/>
            <person name="Rachubinski R."/>
            <person name="Salas D."/>
            <person name="Schlacht A."/>
            <person name="Suga H."/>
            <person name="Archibald J."/>
            <person name="Ball S.G."/>
            <person name="Clark G."/>
            <person name="Dacks J."/>
            <person name="Van Der Giezen M."/>
            <person name="Tsaousis A."/>
            <person name="Roger A."/>
        </authorList>
    </citation>
    <scope>NUCLEOTIDE SEQUENCE [LARGE SCALE GENOMIC DNA]</scope>
    <source>
        <strain evidence="16">ATCC 50177 / NandII</strain>
    </source>
</reference>
<dbReference type="InterPro" id="IPR034762">
    <property type="entry name" value="Lys-tRNA-ligase_II_bac/euk"/>
</dbReference>
<proteinExistence type="inferred from homology"/>
<gene>
    <name evidence="15" type="ORF">AV274_3343</name>
</gene>
<evidence type="ECO:0000256" key="4">
    <source>
        <dbReference type="ARBA" id="ARBA00022490"/>
    </source>
</evidence>
<keyword evidence="5 15" id="KW-0436">Ligase</keyword>
<dbReference type="SUPFAM" id="SSF55681">
    <property type="entry name" value="Class II aaRS and biotin synthetases"/>
    <property type="match status" value="1"/>
</dbReference>
<keyword evidence="7" id="KW-0067">ATP-binding</keyword>
<feature type="region of interest" description="Disordered" evidence="13">
    <location>
        <begin position="1"/>
        <end position="66"/>
    </location>
</feature>
<dbReference type="CDD" id="cd04322">
    <property type="entry name" value="LysRS_N"/>
    <property type="match status" value="1"/>
</dbReference>
<feature type="domain" description="Aminoacyl-transfer RNA synthetases class-II family profile" evidence="14">
    <location>
        <begin position="238"/>
        <end position="567"/>
    </location>
</feature>
<dbReference type="GO" id="GO:0006430">
    <property type="term" value="P:lysyl-tRNA aminoacylation"/>
    <property type="evidence" value="ECO:0007669"/>
    <property type="project" value="InterPro"/>
</dbReference>
<dbReference type="SUPFAM" id="SSF50249">
    <property type="entry name" value="Nucleic acid-binding proteins"/>
    <property type="match status" value="1"/>
</dbReference>
<dbReference type="GO" id="GO:0005524">
    <property type="term" value="F:ATP binding"/>
    <property type="evidence" value="ECO:0007669"/>
    <property type="project" value="UniProtKB-KW"/>
</dbReference>
<dbReference type="PRINTS" id="PR00982">
    <property type="entry name" value="TRNASYNTHLYS"/>
</dbReference>
<protein>
    <recommendedName>
        <fullName evidence="3 12">Lysine--tRNA ligase</fullName>
        <ecNumber evidence="3 12">6.1.1.6</ecNumber>
    </recommendedName>
    <alternativeName>
        <fullName evidence="10 12">Lysyl-tRNA synthetase</fullName>
    </alternativeName>
</protein>
<dbReference type="InterPro" id="IPR044136">
    <property type="entry name" value="Lys-tRNA-ligase_II_N"/>
</dbReference>
<dbReference type="InterPro" id="IPR045864">
    <property type="entry name" value="aa-tRNA-synth_II/BPL/LPL"/>
</dbReference>
<dbReference type="InterPro" id="IPR012340">
    <property type="entry name" value="NA-bd_OB-fold"/>
</dbReference>
<dbReference type="PANTHER" id="PTHR42918">
    <property type="entry name" value="LYSYL-TRNA SYNTHETASE"/>
    <property type="match status" value="1"/>
</dbReference>
<evidence type="ECO:0000313" key="16">
    <source>
        <dbReference type="Proteomes" id="UP000078348"/>
    </source>
</evidence>
<dbReference type="InterPro" id="IPR004365">
    <property type="entry name" value="NA-bd_OB_tRNA"/>
</dbReference>
<evidence type="ECO:0000313" key="15">
    <source>
        <dbReference type="EMBL" id="OAO14996.1"/>
    </source>
</evidence>
<evidence type="ECO:0000256" key="3">
    <source>
        <dbReference type="ARBA" id="ARBA00013166"/>
    </source>
</evidence>
<dbReference type="Gene3D" id="3.30.930.10">
    <property type="entry name" value="Bira Bifunctional Protein, Domain 2"/>
    <property type="match status" value="1"/>
</dbReference>
<dbReference type="NCBIfam" id="NF001756">
    <property type="entry name" value="PRK00484.1"/>
    <property type="match status" value="1"/>
</dbReference>